<keyword evidence="6 7" id="KW-0413">Isomerase</keyword>
<dbReference type="InterPro" id="IPR000652">
    <property type="entry name" value="Triosephosphate_isomerase"/>
</dbReference>
<dbReference type="FunFam" id="3.20.20.70:FF:000016">
    <property type="entry name" value="Triosephosphate isomerase"/>
    <property type="match status" value="1"/>
</dbReference>
<proteinExistence type="inferred from homology"/>
<evidence type="ECO:0000256" key="3">
    <source>
        <dbReference type="ARBA" id="ARBA00022432"/>
    </source>
</evidence>
<comment type="function">
    <text evidence="7">Involved in the gluconeogenesis. Catalyzes stereospecifically the conversion of dihydroxyacetone phosphate (DHAP) to D-glyceraldehyde-3-phosphate (G3P).</text>
</comment>
<evidence type="ECO:0000256" key="8">
    <source>
        <dbReference type="RuleBase" id="RU363013"/>
    </source>
</evidence>
<reference evidence="10" key="3">
    <citation type="submission" date="2017-09" db="EMBL/GenBank/DDBJ databases">
        <title>Depth-based differentiation of microbial function through sediment-hosted aquifers and enrichment of novel symbionts in the deep terrestrial subsurface.</title>
        <authorList>
            <person name="Probst A.J."/>
            <person name="Ladd B."/>
            <person name="Jarett J.K."/>
            <person name="Geller-Mcgrath D.E."/>
            <person name="Sieber C.M.K."/>
            <person name="Emerson J.B."/>
            <person name="Anantharaman K."/>
            <person name="Thomas B.C."/>
            <person name="Malmstrom R."/>
            <person name="Stieglmeier M."/>
            <person name="Klingl A."/>
            <person name="Woyke T."/>
            <person name="Ryan C.M."/>
            <person name="Banfield J.F."/>
        </authorList>
    </citation>
    <scope>NUCLEOTIDE SEQUENCE</scope>
    <source>
        <strain evidence="10">CG_4_8_14_3_um_filter_34_18</strain>
    </source>
</reference>
<evidence type="ECO:0000313" key="14">
    <source>
        <dbReference type="Proteomes" id="UP000231493"/>
    </source>
</evidence>
<dbReference type="AlphaFoldDB" id="A0A1J5GQY5"/>
<evidence type="ECO:0000256" key="4">
    <source>
        <dbReference type="ARBA" id="ARBA00022490"/>
    </source>
</evidence>
<dbReference type="Proteomes" id="UP000230646">
    <property type="component" value="Unassembled WGS sequence"/>
</dbReference>
<evidence type="ECO:0000313" key="13">
    <source>
        <dbReference type="Proteomes" id="UP000230646"/>
    </source>
</evidence>
<dbReference type="Proteomes" id="UP000231493">
    <property type="component" value="Unassembled WGS sequence"/>
</dbReference>
<name>A0A1J5GQY5_9BACT</name>
<dbReference type="HAMAP" id="MF_00147_B">
    <property type="entry name" value="TIM_B"/>
    <property type="match status" value="1"/>
</dbReference>
<dbReference type="Gene3D" id="3.20.20.70">
    <property type="entry name" value="Aldolase class I"/>
    <property type="match status" value="1"/>
</dbReference>
<protein>
    <recommendedName>
        <fullName evidence="7 8">Triosephosphate isomerase</fullName>
        <shortName evidence="7">TIM</shortName>
        <shortName evidence="7">TPI</shortName>
        <ecNumber evidence="7 8">5.3.1.1</ecNumber>
    </recommendedName>
    <alternativeName>
        <fullName evidence="7">Triose-phosphate isomerase</fullName>
    </alternativeName>
</protein>
<dbReference type="GO" id="GO:0005829">
    <property type="term" value="C:cytosol"/>
    <property type="evidence" value="ECO:0007669"/>
    <property type="project" value="TreeGrafter"/>
</dbReference>
<comment type="pathway">
    <text evidence="1 7 8">Carbohydrate degradation; glycolysis; D-glyceraldehyde 3-phosphate from glycerone phosphate: step 1/1.</text>
</comment>
<dbReference type="GO" id="GO:0006096">
    <property type="term" value="P:glycolytic process"/>
    <property type="evidence" value="ECO:0007669"/>
    <property type="project" value="UniProtKB-UniRule"/>
</dbReference>
<comment type="subunit">
    <text evidence="7 8">Homodimer.</text>
</comment>
<comment type="pathway">
    <text evidence="7 8">Carbohydrate biosynthesis; gluconeogenesis.</text>
</comment>
<dbReference type="STRING" id="1805029.AUK42_00875"/>
<reference evidence="9 12" key="1">
    <citation type="journal article" date="2016" name="Environ. Microbiol.">
        <title>Genomic resolution of a cold subsurface aquifer community provides metabolic insights for novel microbes adapted to high CO concentrations.</title>
        <authorList>
            <person name="Probst A.J."/>
            <person name="Castelle C.J."/>
            <person name="Singh A."/>
            <person name="Brown C.T."/>
            <person name="Anantharaman K."/>
            <person name="Sharon I."/>
            <person name="Hug L.A."/>
            <person name="Burstein D."/>
            <person name="Emerson J.B."/>
            <person name="Thomas B.C."/>
            <person name="Banfield J.F."/>
        </authorList>
    </citation>
    <scope>NUCLEOTIDE SEQUENCE [LARGE SCALE GENOMIC DNA]</scope>
    <source>
        <strain evidence="9">CG2_30_33_13</strain>
    </source>
</reference>
<keyword evidence="5 7" id="KW-0324">Glycolysis</keyword>
<dbReference type="PANTHER" id="PTHR21139">
    <property type="entry name" value="TRIOSEPHOSPHATE ISOMERASE"/>
    <property type="match status" value="1"/>
</dbReference>
<feature type="active site" description="Electrophile" evidence="7">
    <location>
        <position position="95"/>
    </location>
</feature>
<evidence type="ECO:0000256" key="7">
    <source>
        <dbReference type="HAMAP-Rule" id="MF_00147"/>
    </source>
</evidence>
<dbReference type="PANTHER" id="PTHR21139:SF42">
    <property type="entry name" value="TRIOSEPHOSPHATE ISOMERASE"/>
    <property type="match status" value="1"/>
</dbReference>
<dbReference type="CDD" id="cd00311">
    <property type="entry name" value="TIM"/>
    <property type="match status" value="1"/>
</dbReference>
<dbReference type="Proteomes" id="UP000182763">
    <property type="component" value="Unassembled WGS sequence"/>
</dbReference>
<dbReference type="GO" id="GO:0006094">
    <property type="term" value="P:gluconeogenesis"/>
    <property type="evidence" value="ECO:0007669"/>
    <property type="project" value="UniProtKB-UniRule"/>
</dbReference>
<accession>A0A2M7PPE3</accession>
<comment type="catalytic activity">
    <reaction evidence="7 8">
        <text>D-glyceraldehyde 3-phosphate = dihydroxyacetone phosphate</text>
        <dbReference type="Rhea" id="RHEA:18585"/>
        <dbReference type="ChEBI" id="CHEBI:57642"/>
        <dbReference type="ChEBI" id="CHEBI:59776"/>
        <dbReference type="EC" id="5.3.1.1"/>
    </reaction>
</comment>
<dbReference type="PROSITE" id="PS51440">
    <property type="entry name" value="TIM_2"/>
    <property type="match status" value="1"/>
</dbReference>
<dbReference type="EMBL" id="MNYY01000018">
    <property type="protein sequence ID" value="OIP74699.1"/>
    <property type="molecule type" value="Genomic_DNA"/>
</dbReference>
<dbReference type="UniPathway" id="UPA00138"/>
<dbReference type="InterPro" id="IPR022896">
    <property type="entry name" value="TrioseP_Isoase_bac/euk"/>
</dbReference>
<evidence type="ECO:0000256" key="6">
    <source>
        <dbReference type="ARBA" id="ARBA00023235"/>
    </source>
</evidence>
<sequence length="253" mass="28121">MRIPVIAGNWKMNKTVVESIALVKELKDFIREIKGVDIVVCSPFTSLWVVKEIINGTSIHLGAQNMYWETKGAFTGEISPLMLKDVGCEYVILGHSERREHFKETSEEVVKKTKAAFSFNLIPIVCIGENFEERESGKTKSIIEQEVKALFLEIDSTLAGRIIIAYEPIWAIGTGKSANSQEANLINKFIRELFSSEYGNKVAEQIRILYGGSVNPKNIEELMNESDIDGALVGGASLYALTFSQIVKAAEIL</sequence>
<keyword evidence="4 7" id="KW-0963">Cytoplasm</keyword>
<dbReference type="EC" id="5.3.1.1" evidence="7 8"/>
<reference evidence="13 14" key="2">
    <citation type="submission" date="2017-09" db="EMBL/GenBank/DDBJ databases">
        <title>Depth-based differentiation of microbial function through sediment-hosted aquifers and enrichment of novel symbionts in the deep terrestrial subsurface.</title>
        <authorList>
            <person name="Probst A.J."/>
            <person name="Ladd B."/>
            <person name="Jarett J.K."/>
            <person name="Geller-Mcgrath D.E."/>
            <person name="Sieber C.M."/>
            <person name="Emerson J.B."/>
            <person name="Anantharaman K."/>
            <person name="Thomas B.C."/>
            <person name="Malmstrom R."/>
            <person name="Stieglmeier M."/>
            <person name="Klingl A."/>
            <person name="Woyke T."/>
            <person name="Ryan C.M."/>
            <person name="Banfield J.F."/>
        </authorList>
    </citation>
    <scope>NUCLEOTIDE SEQUENCE [LARGE SCALE GENOMIC DNA]</scope>
    <source>
        <strain evidence="11">CG_4_10_14_3_um_filter_34_13</strain>
    </source>
</reference>
<evidence type="ECO:0000313" key="12">
    <source>
        <dbReference type="Proteomes" id="UP000182763"/>
    </source>
</evidence>
<dbReference type="Pfam" id="PF00121">
    <property type="entry name" value="TIM"/>
    <property type="match status" value="1"/>
</dbReference>
<feature type="binding site" evidence="7">
    <location>
        <begin position="234"/>
        <end position="235"/>
    </location>
    <ligand>
        <name>substrate</name>
    </ligand>
</feature>
<keyword evidence="3 7" id="KW-0312">Gluconeogenesis</keyword>
<gene>
    <name evidence="7" type="primary">tpiA</name>
    <name evidence="9" type="ORF">AUK42_00875</name>
    <name evidence="11" type="ORF">COZ07_06485</name>
    <name evidence="10" type="ORF">COZ58_04060</name>
</gene>
<dbReference type="InterPro" id="IPR013785">
    <property type="entry name" value="Aldolase_TIM"/>
</dbReference>
<dbReference type="InterPro" id="IPR020861">
    <property type="entry name" value="Triosephosphate_isomerase_AS"/>
</dbReference>
<feature type="binding site" evidence="7">
    <location>
        <begin position="9"/>
        <end position="11"/>
    </location>
    <ligand>
        <name>substrate</name>
    </ligand>
</feature>
<dbReference type="RefSeq" id="WP_406607784.1">
    <property type="nucleotide sequence ID" value="NZ_PFKO01000247.1"/>
</dbReference>
<comment type="similarity">
    <text evidence="2 7 8">Belongs to the triosephosphate isomerase family.</text>
</comment>
<comment type="subcellular location">
    <subcellularLocation>
        <location evidence="7 8">Cytoplasm</location>
    </subcellularLocation>
</comment>
<accession>A0A1J5GQY5</accession>
<feature type="binding site" evidence="7">
    <location>
        <position position="173"/>
    </location>
    <ligand>
        <name>substrate</name>
    </ligand>
</feature>
<dbReference type="InterPro" id="IPR035990">
    <property type="entry name" value="TIM_sf"/>
</dbReference>
<dbReference type="SUPFAM" id="SSF51351">
    <property type="entry name" value="Triosephosphate isomerase (TIM)"/>
    <property type="match status" value="1"/>
</dbReference>
<evidence type="ECO:0000313" key="11">
    <source>
        <dbReference type="EMBL" id="PIY32222.1"/>
    </source>
</evidence>
<evidence type="ECO:0000256" key="1">
    <source>
        <dbReference type="ARBA" id="ARBA00004680"/>
    </source>
</evidence>
<dbReference type="GO" id="GO:0046166">
    <property type="term" value="P:glyceraldehyde-3-phosphate biosynthetic process"/>
    <property type="evidence" value="ECO:0007669"/>
    <property type="project" value="TreeGrafter"/>
</dbReference>
<dbReference type="UniPathway" id="UPA00109">
    <property type="reaction ID" value="UER00189"/>
</dbReference>
<evidence type="ECO:0000256" key="5">
    <source>
        <dbReference type="ARBA" id="ARBA00023152"/>
    </source>
</evidence>
<dbReference type="EMBL" id="PFIP01000076">
    <property type="protein sequence ID" value="PIX34409.1"/>
    <property type="molecule type" value="Genomic_DNA"/>
</dbReference>
<evidence type="ECO:0000313" key="9">
    <source>
        <dbReference type="EMBL" id="OIP74699.1"/>
    </source>
</evidence>
<feature type="binding site" evidence="7">
    <location>
        <position position="213"/>
    </location>
    <ligand>
        <name>substrate</name>
    </ligand>
</feature>
<dbReference type="PROSITE" id="PS00171">
    <property type="entry name" value="TIM_1"/>
    <property type="match status" value="1"/>
</dbReference>
<comment type="caution">
    <text evidence="9">The sequence shown here is derived from an EMBL/GenBank/DDBJ whole genome shotgun (WGS) entry which is preliminary data.</text>
</comment>
<feature type="active site" description="Proton acceptor" evidence="7">
    <location>
        <position position="167"/>
    </location>
</feature>
<dbReference type="EMBL" id="PFKO01000247">
    <property type="protein sequence ID" value="PIY32222.1"/>
    <property type="molecule type" value="Genomic_DNA"/>
</dbReference>
<evidence type="ECO:0000256" key="2">
    <source>
        <dbReference type="ARBA" id="ARBA00007422"/>
    </source>
</evidence>
<dbReference type="NCBIfam" id="TIGR00419">
    <property type="entry name" value="tim"/>
    <property type="match status" value="1"/>
</dbReference>
<accession>A0A2M7K8F9</accession>
<dbReference type="GO" id="GO:0019563">
    <property type="term" value="P:glycerol catabolic process"/>
    <property type="evidence" value="ECO:0007669"/>
    <property type="project" value="TreeGrafter"/>
</dbReference>
<dbReference type="GO" id="GO:0004807">
    <property type="term" value="F:triose-phosphate isomerase activity"/>
    <property type="evidence" value="ECO:0007669"/>
    <property type="project" value="UniProtKB-UniRule"/>
</dbReference>
<organism evidence="9 12">
    <name type="scientific">Candidatus Infernicultor aquiphilus</name>
    <dbReference type="NCBI Taxonomy" id="1805029"/>
    <lineage>
        <taxon>Bacteria</taxon>
        <taxon>Pseudomonadati</taxon>
        <taxon>Atribacterota</taxon>
        <taxon>Candidatus Phoenicimicrobiia</taxon>
        <taxon>Candidatus Pheonicimicrobiales</taxon>
        <taxon>Candidatus Phoenicimicrobiaceae</taxon>
        <taxon>Candidatus Infernicultor</taxon>
    </lineage>
</organism>
<evidence type="ECO:0000313" key="10">
    <source>
        <dbReference type="EMBL" id="PIX34409.1"/>
    </source>
</evidence>